<dbReference type="EMBL" id="BQNB010017527">
    <property type="protein sequence ID" value="GJT64246.1"/>
    <property type="molecule type" value="Genomic_DNA"/>
</dbReference>
<proteinExistence type="predicted"/>
<gene>
    <name evidence="2" type="ORF">Tco_1015726</name>
</gene>
<comment type="caution">
    <text evidence="2">The sequence shown here is derived from an EMBL/GenBank/DDBJ whole genome shotgun (WGS) entry which is preliminary data.</text>
</comment>
<feature type="compositionally biased region" description="Polar residues" evidence="1">
    <location>
        <begin position="11"/>
        <end position="21"/>
    </location>
</feature>
<reference evidence="2" key="1">
    <citation type="journal article" date="2022" name="Int. J. Mol. Sci.">
        <title>Draft Genome of Tanacetum Coccineum: Genomic Comparison of Closely Related Tanacetum-Family Plants.</title>
        <authorList>
            <person name="Yamashiro T."/>
            <person name="Shiraishi A."/>
            <person name="Nakayama K."/>
            <person name="Satake H."/>
        </authorList>
    </citation>
    <scope>NUCLEOTIDE SEQUENCE</scope>
</reference>
<accession>A0ABQ5FLQ8</accession>
<protein>
    <submittedName>
        <fullName evidence="2">Uncharacterized protein</fullName>
    </submittedName>
</protein>
<feature type="compositionally biased region" description="Basic and acidic residues" evidence="1">
    <location>
        <begin position="73"/>
        <end position="93"/>
    </location>
</feature>
<evidence type="ECO:0000313" key="2">
    <source>
        <dbReference type="EMBL" id="GJT64246.1"/>
    </source>
</evidence>
<evidence type="ECO:0000313" key="3">
    <source>
        <dbReference type="Proteomes" id="UP001151760"/>
    </source>
</evidence>
<keyword evidence="3" id="KW-1185">Reference proteome</keyword>
<sequence length="257" mass="28195">MAPSPEGVASPHNQVESSPEGNGTLPFTHAGGNPYRPRQDSNMRPCLGGVIHFQFHLRTPKVSSMMASIDKDVEKSSLADQDDVKASTPHSEDPMDINKMTDTLEPEENQETGVGGLQLPGKYRVVFRPSERITISVVHFQFHLRTPKVSSMMASIDEDVEKSSLADQDDVGSGVSSKSITEEEWSARNASTSQSEVGLSQGDIVMKGIIESVQNRHLVMEETTEIMIIKEADMKVQGELLATVLYCRSEWSSDVFG</sequence>
<feature type="region of interest" description="Disordered" evidence="1">
    <location>
        <begin position="1"/>
        <end position="43"/>
    </location>
</feature>
<dbReference type="Proteomes" id="UP001151760">
    <property type="component" value="Unassembled WGS sequence"/>
</dbReference>
<organism evidence="2 3">
    <name type="scientific">Tanacetum coccineum</name>
    <dbReference type="NCBI Taxonomy" id="301880"/>
    <lineage>
        <taxon>Eukaryota</taxon>
        <taxon>Viridiplantae</taxon>
        <taxon>Streptophyta</taxon>
        <taxon>Embryophyta</taxon>
        <taxon>Tracheophyta</taxon>
        <taxon>Spermatophyta</taxon>
        <taxon>Magnoliopsida</taxon>
        <taxon>eudicotyledons</taxon>
        <taxon>Gunneridae</taxon>
        <taxon>Pentapetalae</taxon>
        <taxon>asterids</taxon>
        <taxon>campanulids</taxon>
        <taxon>Asterales</taxon>
        <taxon>Asteraceae</taxon>
        <taxon>Asteroideae</taxon>
        <taxon>Anthemideae</taxon>
        <taxon>Anthemidinae</taxon>
        <taxon>Tanacetum</taxon>
    </lineage>
</organism>
<feature type="region of interest" description="Disordered" evidence="1">
    <location>
        <begin position="160"/>
        <end position="193"/>
    </location>
</feature>
<reference evidence="2" key="2">
    <citation type="submission" date="2022-01" db="EMBL/GenBank/DDBJ databases">
        <authorList>
            <person name="Yamashiro T."/>
            <person name="Shiraishi A."/>
            <person name="Satake H."/>
            <person name="Nakayama K."/>
        </authorList>
    </citation>
    <scope>NUCLEOTIDE SEQUENCE</scope>
</reference>
<name>A0ABQ5FLQ8_9ASTR</name>
<evidence type="ECO:0000256" key="1">
    <source>
        <dbReference type="SAM" id="MobiDB-lite"/>
    </source>
</evidence>
<feature type="region of interest" description="Disordered" evidence="1">
    <location>
        <begin position="73"/>
        <end position="99"/>
    </location>
</feature>